<evidence type="ECO:0000256" key="5">
    <source>
        <dbReference type="ARBA" id="ARBA00022502"/>
    </source>
</evidence>
<feature type="transmembrane region" description="Helical" evidence="12">
    <location>
        <begin position="161"/>
        <end position="179"/>
    </location>
</feature>
<evidence type="ECO:0000256" key="3">
    <source>
        <dbReference type="ARBA" id="ARBA00008698"/>
    </source>
</evidence>
<comment type="similarity">
    <text evidence="3 12">Belongs to the PIGV family.</text>
</comment>
<dbReference type="AlphaFoldDB" id="A0AAN6GK12"/>
<feature type="transmembrane region" description="Helical" evidence="12">
    <location>
        <begin position="405"/>
        <end position="425"/>
    </location>
</feature>
<comment type="caution">
    <text evidence="13">The sequence shown here is derived from an EMBL/GenBank/DDBJ whole genome shotgun (WGS) entry which is preliminary data.</text>
</comment>
<evidence type="ECO:0000256" key="8">
    <source>
        <dbReference type="ARBA" id="ARBA00022692"/>
    </source>
</evidence>
<feature type="transmembrane region" description="Helical" evidence="12">
    <location>
        <begin position="266"/>
        <end position="284"/>
    </location>
</feature>
<evidence type="ECO:0000256" key="1">
    <source>
        <dbReference type="ARBA" id="ARBA00004477"/>
    </source>
</evidence>
<protein>
    <recommendedName>
        <fullName evidence="4 12">GPI mannosyltransferase 2</fullName>
        <ecNumber evidence="12">2.4.1.-</ecNumber>
    </recommendedName>
</protein>
<evidence type="ECO:0000256" key="10">
    <source>
        <dbReference type="ARBA" id="ARBA00022989"/>
    </source>
</evidence>
<feature type="transmembrane region" description="Helical" evidence="12">
    <location>
        <begin position="25"/>
        <end position="47"/>
    </location>
</feature>
<keyword evidence="8 12" id="KW-0812">Transmembrane</keyword>
<dbReference type="PANTHER" id="PTHR12468:SF2">
    <property type="entry name" value="GPI MANNOSYLTRANSFERASE 2"/>
    <property type="match status" value="1"/>
</dbReference>
<evidence type="ECO:0000256" key="6">
    <source>
        <dbReference type="ARBA" id="ARBA00022676"/>
    </source>
</evidence>
<feature type="transmembrane region" description="Helical" evidence="12">
    <location>
        <begin position="328"/>
        <end position="345"/>
    </location>
</feature>
<proteinExistence type="inferred from homology"/>
<dbReference type="GO" id="GO:0031501">
    <property type="term" value="C:mannosyltransferase complex"/>
    <property type="evidence" value="ECO:0007669"/>
    <property type="project" value="TreeGrafter"/>
</dbReference>
<sequence>MTGSGVKDAAAEHQQVQAGVLGRKILVLSIAHRCLSLACLLLIFPSIQMSSPFDSSSLLLTTPPPRSIGLSMFLQPLVRWDSVHFLQIAHKGYNQEQLFAFQPGTPALLRLTGSGSFSSILEQWNASQAVLMTSILAAMASAASPWLLYRLTLRHTFSLRLSFLAGLLSIFSPAPATLVTPSPEPFFSFLVLLGLLALAPSKSDRRGSNTVSFSPSFLLASLVFTAATVFRANGCLLVGFLAWHLWWNRGSKVVPPVVRAALSSLILLPVLPLFLFQSLAYSIFCTDQSLDSRPWCSSSIPSIYTYVQKQYWNVGFLRYWELAQLPNFLLAAPILGLALYGAHLFCKGSKRTILFAIFLHQSRPVPSPGALAFNYQAAPTLLPHVLHGIITTAVLLFFSHVQIALRFATSGGFPLVWWGAASWVAGGPGAKGEHSRLTIVLAVLIVWNALSLALYSGFYPPA</sequence>
<dbReference type="Proteomes" id="UP001176517">
    <property type="component" value="Unassembled WGS sequence"/>
</dbReference>
<evidence type="ECO:0000256" key="4">
    <source>
        <dbReference type="ARBA" id="ARBA00013795"/>
    </source>
</evidence>
<dbReference type="Pfam" id="PF04188">
    <property type="entry name" value="Mannosyl_trans2"/>
    <property type="match status" value="1"/>
</dbReference>
<comment type="pathway">
    <text evidence="2 12">Glycolipid biosynthesis; glycosylphosphatidylinositol-anchor biosynthesis.</text>
</comment>
<evidence type="ECO:0000313" key="14">
    <source>
        <dbReference type="Proteomes" id="UP001176517"/>
    </source>
</evidence>
<feature type="transmembrane region" description="Helical" evidence="12">
    <location>
        <begin position="129"/>
        <end position="149"/>
    </location>
</feature>
<feature type="transmembrane region" description="Helical" evidence="12">
    <location>
        <begin position="437"/>
        <end position="458"/>
    </location>
</feature>
<dbReference type="GO" id="GO:0006506">
    <property type="term" value="P:GPI anchor biosynthetic process"/>
    <property type="evidence" value="ECO:0007669"/>
    <property type="project" value="UniProtKB-KW"/>
</dbReference>
<dbReference type="GO" id="GO:0004376">
    <property type="term" value="F:GPI mannosyltransferase activity"/>
    <property type="evidence" value="ECO:0007669"/>
    <property type="project" value="InterPro"/>
</dbReference>
<keyword evidence="14" id="KW-1185">Reference proteome</keyword>
<comment type="subcellular location">
    <subcellularLocation>
        <location evidence="1 12">Endoplasmic reticulum membrane</location>
        <topology evidence="1 12">Multi-pass membrane protein</topology>
    </subcellularLocation>
</comment>
<gene>
    <name evidence="13" type="primary">GPI18</name>
    <name evidence="13" type="ORF">OC846_006137</name>
</gene>
<keyword evidence="11 12" id="KW-0472">Membrane</keyword>
<reference evidence="13" key="1">
    <citation type="journal article" date="2023" name="PhytoFront">
        <title>Draft Genome Resources of Seven Strains of Tilletia horrida, Causal Agent of Kernel Smut of Rice.</title>
        <authorList>
            <person name="Khanal S."/>
            <person name="Antony Babu S."/>
            <person name="Zhou X.G."/>
        </authorList>
    </citation>
    <scope>NUCLEOTIDE SEQUENCE</scope>
    <source>
        <strain evidence="13">TX6</strain>
    </source>
</reference>
<name>A0AAN6GK12_9BASI</name>
<evidence type="ECO:0000256" key="12">
    <source>
        <dbReference type="RuleBase" id="RU363112"/>
    </source>
</evidence>
<keyword evidence="6 12" id="KW-0328">Glycosyltransferase</keyword>
<keyword evidence="10 12" id="KW-1133">Transmembrane helix</keyword>
<evidence type="ECO:0000256" key="2">
    <source>
        <dbReference type="ARBA" id="ARBA00004687"/>
    </source>
</evidence>
<evidence type="ECO:0000256" key="7">
    <source>
        <dbReference type="ARBA" id="ARBA00022679"/>
    </source>
</evidence>
<evidence type="ECO:0000313" key="13">
    <source>
        <dbReference type="EMBL" id="KAK0544261.1"/>
    </source>
</evidence>
<accession>A0AAN6GK12</accession>
<dbReference type="EC" id="2.4.1.-" evidence="12"/>
<comment type="function">
    <text evidence="12">Mannosyltransferase involved in glycosylphosphatidylinositol-anchor biosynthesis.</text>
</comment>
<dbReference type="InterPro" id="IPR007315">
    <property type="entry name" value="PIG-V/Gpi18"/>
</dbReference>
<keyword evidence="9 12" id="KW-0256">Endoplasmic reticulum</keyword>
<organism evidence="13 14">
    <name type="scientific">Tilletia horrida</name>
    <dbReference type="NCBI Taxonomy" id="155126"/>
    <lineage>
        <taxon>Eukaryota</taxon>
        <taxon>Fungi</taxon>
        <taxon>Dikarya</taxon>
        <taxon>Basidiomycota</taxon>
        <taxon>Ustilaginomycotina</taxon>
        <taxon>Exobasidiomycetes</taxon>
        <taxon>Tilletiales</taxon>
        <taxon>Tilletiaceae</taxon>
        <taxon>Tilletia</taxon>
    </lineage>
</organism>
<dbReference type="EMBL" id="JAPDMZ010000293">
    <property type="protein sequence ID" value="KAK0544261.1"/>
    <property type="molecule type" value="Genomic_DNA"/>
</dbReference>
<dbReference type="GO" id="GO:0005789">
    <property type="term" value="C:endoplasmic reticulum membrane"/>
    <property type="evidence" value="ECO:0007669"/>
    <property type="project" value="UniProtKB-SubCell"/>
</dbReference>
<evidence type="ECO:0000256" key="9">
    <source>
        <dbReference type="ARBA" id="ARBA00022824"/>
    </source>
</evidence>
<keyword evidence="7 12" id="KW-0808">Transferase</keyword>
<keyword evidence="5 12" id="KW-0337">GPI-anchor biosynthesis</keyword>
<evidence type="ECO:0000256" key="11">
    <source>
        <dbReference type="ARBA" id="ARBA00023136"/>
    </source>
</evidence>
<feature type="transmembrane region" description="Helical" evidence="12">
    <location>
        <begin position="381"/>
        <end position="398"/>
    </location>
</feature>
<dbReference type="GO" id="GO:0000009">
    <property type="term" value="F:alpha-1,6-mannosyltransferase activity"/>
    <property type="evidence" value="ECO:0007669"/>
    <property type="project" value="InterPro"/>
</dbReference>
<feature type="transmembrane region" description="Helical" evidence="12">
    <location>
        <begin position="222"/>
        <end position="246"/>
    </location>
</feature>
<dbReference type="PANTHER" id="PTHR12468">
    <property type="entry name" value="GPI MANNOSYLTRANSFERASE 2"/>
    <property type="match status" value="1"/>
</dbReference>